<keyword evidence="1" id="KW-1133">Transmembrane helix</keyword>
<dbReference type="InterPro" id="IPR012867">
    <property type="entry name" value="DUF1648"/>
</dbReference>
<accession>A0ABT2BHY2</accession>
<evidence type="ECO:0000259" key="2">
    <source>
        <dbReference type="Pfam" id="PF07853"/>
    </source>
</evidence>
<evidence type="ECO:0000313" key="4">
    <source>
        <dbReference type="Proteomes" id="UP001205861"/>
    </source>
</evidence>
<proteinExistence type="predicted"/>
<evidence type="ECO:0000256" key="1">
    <source>
        <dbReference type="SAM" id="Phobius"/>
    </source>
</evidence>
<dbReference type="InterPro" id="IPR025962">
    <property type="entry name" value="SdpI/YhfL"/>
</dbReference>
<feature type="transmembrane region" description="Helical" evidence="1">
    <location>
        <begin position="112"/>
        <end position="131"/>
    </location>
</feature>
<feature type="transmembrane region" description="Helical" evidence="1">
    <location>
        <begin position="161"/>
        <end position="179"/>
    </location>
</feature>
<protein>
    <submittedName>
        <fullName evidence="3">SdpI family protein</fullName>
    </submittedName>
</protein>
<feature type="transmembrane region" description="Helical" evidence="1">
    <location>
        <begin position="51"/>
        <end position="71"/>
    </location>
</feature>
<comment type="caution">
    <text evidence="3">The sequence shown here is derived from an EMBL/GenBank/DDBJ whole genome shotgun (WGS) entry which is preliminary data.</text>
</comment>
<reference evidence="3 4" key="1">
    <citation type="submission" date="2022-08" db="EMBL/GenBank/DDBJ databases">
        <title>Reclassification of Massilia species as members of the genera Telluria, Duganella, Pseudoduganella, Mokoshia gen. nov. and Zemynaea gen. nov. using orthogonal and non-orthogonal genome-based approaches.</title>
        <authorList>
            <person name="Bowman J.P."/>
        </authorList>
    </citation>
    <scope>NUCLEOTIDE SEQUENCE [LARGE SCALE GENOMIC DNA]</scope>
    <source>
        <strain evidence="3 4">JCM 31607</strain>
    </source>
</reference>
<dbReference type="EMBL" id="JANUGV010000001">
    <property type="protein sequence ID" value="MCS0607503.1"/>
    <property type="molecule type" value="Genomic_DNA"/>
</dbReference>
<gene>
    <name evidence="3" type="ORF">NX773_04890</name>
</gene>
<organism evidence="3 4">
    <name type="scientific">Massilia solisilvae</name>
    <dbReference type="NCBI Taxonomy" id="1811225"/>
    <lineage>
        <taxon>Bacteria</taxon>
        <taxon>Pseudomonadati</taxon>
        <taxon>Pseudomonadota</taxon>
        <taxon>Betaproteobacteria</taxon>
        <taxon>Burkholderiales</taxon>
        <taxon>Oxalobacteraceae</taxon>
        <taxon>Telluria group</taxon>
        <taxon>Massilia</taxon>
    </lineage>
</organism>
<keyword evidence="1" id="KW-0812">Transmembrane</keyword>
<feature type="domain" description="DUF1648" evidence="2">
    <location>
        <begin position="11"/>
        <end position="57"/>
    </location>
</feature>
<dbReference type="RefSeq" id="WP_258855220.1">
    <property type="nucleotide sequence ID" value="NZ_JANUGV010000001.1"/>
</dbReference>
<sequence length="215" mass="23157">MKNRYLLLSILLVLAVAGATLALYGALPDRMPVHWNIHGEVDRYGARATAWLMPGIMAGSLLLFAVLPKISPARFSVDAFTDTYWYCALLVEAMLGYAQALVLWGASTGSAATTHHMLAGLAVFFALLGNVMGKVRSNFWIGVRTPWTLANERVWYATHRLAAKTMVGSGVLGLVAALANQPVAAVALLMAGPLAPAVYSLVYYKRLEREGGLHA</sequence>
<feature type="transmembrane region" description="Helical" evidence="1">
    <location>
        <begin position="83"/>
        <end position="106"/>
    </location>
</feature>
<keyword evidence="4" id="KW-1185">Reference proteome</keyword>
<keyword evidence="1" id="KW-0472">Membrane</keyword>
<dbReference type="InterPro" id="IPR026272">
    <property type="entry name" value="SdpI"/>
</dbReference>
<dbReference type="PIRSF" id="PIRSF038959">
    <property type="entry name" value="SdpI"/>
    <property type="match status" value="1"/>
</dbReference>
<dbReference type="PANTHER" id="PTHR37810:SF5">
    <property type="entry name" value="IMMUNITY PROTEIN SDPI"/>
    <property type="match status" value="1"/>
</dbReference>
<dbReference type="Pfam" id="PF13630">
    <property type="entry name" value="SdpI"/>
    <property type="match status" value="1"/>
</dbReference>
<feature type="transmembrane region" description="Helical" evidence="1">
    <location>
        <begin position="185"/>
        <end position="204"/>
    </location>
</feature>
<evidence type="ECO:0000313" key="3">
    <source>
        <dbReference type="EMBL" id="MCS0607503.1"/>
    </source>
</evidence>
<dbReference type="Pfam" id="PF07853">
    <property type="entry name" value="DUF1648"/>
    <property type="match status" value="1"/>
</dbReference>
<dbReference type="PANTHER" id="PTHR37810">
    <property type="entry name" value="IMMUNITY PROTEIN SDPI"/>
    <property type="match status" value="1"/>
</dbReference>
<name>A0ABT2BHY2_9BURK</name>
<dbReference type="Proteomes" id="UP001205861">
    <property type="component" value="Unassembled WGS sequence"/>
</dbReference>